<proteinExistence type="predicted"/>
<organism evidence="2 3">
    <name type="scientific">Lepeophtheirus salmonis</name>
    <name type="common">Salmon louse</name>
    <name type="synonym">Caligus salmonis</name>
    <dbReference type="NCBI Taxonomy" id="72036"/>
    <lineage>
        <taxon>Eukaryota</taxon>
        <taxon>Metazoa</taxon>
        <taxon>Ecdysozoa</taxon>
        <taxon>Arthropoda</taxon>
        <taxon>Crustacea</taxon>
        <taxon>Multicrustacea</taxon>
        <taxon>Hexanauplia</taxon>
        <taxon>Copepoda</taxon>
        <taxon>Siphonostomatoida</taxon>
        <taxon>Caligidae</taxon>
        <taxon>Lepeophtheirus</taxon>
    </lineage>
</organism>
<sequence length="142" mass="15455">MVKSNRKKETGFVINYDYPNNSEYYDHRNGKTGINDITGTVYTLFTSGNSVKSKDLVDVLLEANQVVNPELQKLSPCSGFNRRAVGGRGDRYSRVGDRNSGSHKSGKSNSGSRFNGGVRSGGSGGPPRTGGDYRWLILSTKD</sequence>
<dbReference type="InterPro" id="IPR027417">
    <property type="entry name" value="P-loop_NTPase"/>
</dbReference>
<reference evidence="2" key="1">
    <citation type="submission" date="2021-02" db="EMBL/GenBank/DDBJ databases">
        <authorList>
            <person name="Bekaert M."/>
        </authorList>
    </citation>
    <scope>NUCLEOTIDE SEQUENCE</scope>
    <source>
        <strain evidence="2">IoA-00</strain>
    </source>
</reference>
<keyword evidence="3" id="KW-1185">Reference proteome</keyword>
<feature type="compositionally biased region" description="Low complexity" evidence="1">
    <location>
        <begin position="107"/>
        <end position="117"/>
    </location>
</feature>
<dbReference type="EMBL" id="HG994585">
    <property type="protein sequence ID" value="CAF2967670.1"/>
    <property type="molecule type" value="Genomic_DNA"/>
</dbReference>
<feature type="region of interest" description="Disordered" evidence="1">
    <location>
        <begin position="78"/>
        <end position="142"/>
    </location>
</feature>
<dbReference type="GO" id="GO:0003724">
    <property type="term" value="F:RNA helicase activity"/>
    <property type="evidence" value="ECO:0007669"/>
    <property type="project" value="UniProtKB-EC"/>
</dbReference>
<dbReference type="OrthoDB" id="196131at2759"/>
<evidence type="ECO:0000256" key="1">
    <source>
        <dbReference type="SAM" id="MobiDB-lite"/>
    </source>
</evidence>
<dbReference type="Proteomes" id="UP000675881">
    <property type="component" value="Chromosome 6"/>
</dbReference>
<feature type="compositionally biased region" description="Gly residues" evidence="1">
    <location>
        <begin position="118"/>
        <end position="128"/>
    </location>
</feature>
<keyword evidence="2" id="KW-0378">Hydrolase</keyword>
<accession>A0A7R8D1A9</accession>
<gene>
    <name evidence="2" type="ORF">LSAA_12105</name>
</gene>
<dbReference type="EC" id="3.6.4.13" evidence="2"/>
<name>A0A7R8D1A9_LEPSM</name>
<evidence type="ECO:0000313" key="2">
    <source>
        <dbReference type="EMBL" id="CAF2967670.1"/>
    </source>
</evidence>
<dbReference type="Gene3D" id="3.40.50.300">
    <property type="entry name" value="P-loop containing nucleotide triphosphate hydrolases"/>
    <property type="match status" value="1"/>
</dbReference>
<evidence type="ECO:0000313" key="3">
    <source>
        <dbReference type="Proteomes" id="UP000675881"/>
    </source>
</evidence>
<feature type="compositionally biased region" description="Basic and acidic residues" evidence="1">
    <location>
        <begin position="88"/>
        <end position="97"/>
    </location>
</feature>
<dbReference type="SUPFAM" id="SSF52540">
    <property type="entry name" value="P-loop containing nucleoside triphosphate hydrolases"/>
    <property type="match status" value="1"/>
</dbReference>
<protein>
    <submittedName>
        <fullName evidence="2">DDX5</fullName>
        <ecNumber evidence="2">3.6.4.13</ecNumber>
    </submittedName>
</protein>
<dbReference type="AlphaFoldDB" id="A0A7R8D1A9"/>
<dbReference type="GO" id="GO:0016787">
    <property type="term" value="F:hydrolase activity"/>
    <property type="evidence" value="ECO:0007669"/>
    <property type="project" value="UniProtKB-KW"/>
</dbReference>